<dbReference type="RefSeq" id="WP_159668170.1">
    <property type="nucleotide sequence ID" value="NZ_WUUS01000008.1"/>
</dbReference>
<evidence type="ECO:0000313" key="4">
    <source>
        <dbReference type="Proteomes" id="UP000437065"/>
    </source>
</evidence>
<dbReference type="Proteomes" id="UP000437065">
    <property type="component" value="Unassembled WGS sequence"/>
</dbReference>
<evidence type="ECO:0000259" key="2">
    <source>
        <dbReference type="Pfam" id="PF25979"/>
    </source>
</evidence>
<gene>
    <name evidence="3" type="ORF">GRX01_12980</name>
</gene>
<accession>A0A6B0STG9</accession>
<organism evidence="3 4">
    <name type="scientific">Halobaculum saliterrae</name>
    <dbReference type="NCBI Taxonomy" id="2073113"/>
    <lineage>
        <taxon>Archaea</taxon>
        <taxon>Methanobacteriati</taxon>
        <taxon>Methanobacteriota</taxon>
        <taxon>Stenosarchaea group</taxon>
        <taxon>Halobacteria</taxon>
        <taxon>Halobacteriales</taxon>
        <taxon>Haloferacaceae</taxon>
        <taxon>Halobaculum</taxon>
    </lineage>
</organism>
<dbReference type="OrthoDB" id="169375at2157"/>
<dbReference type="AlphaFoldDB" id="A0A6B0STG9"/>
<feature type="domain" description="DUF7998" evidence="2">
    <location>
        <begin position="16"/>
        <end position="165"/>
    </location>
</feature>
<evidence type="ECO:0000256" key="1">
    <source>
        <dbReference type="SAM" id="MobiDB-lite"/>
    </source>
</evidence>
<comment type="caution">
    <text evidence="3">The sequence shown here is derived from an EMBL/GenBank/DDBJ whole genome shotgun (WGS) entry which is preliminary data.</text>
</comment>
<dbReference type="EMBL" id="WUUS01000008">
    <property type="protein sequence ID" value="MXR42248.1"/>
    <property type="molecule type" value="Genomic_DNA"/>
</dbReference>
<protein>
    <recommendedName>
        <fullName evidence="2">DUF7998 domain-containing protein</fullName>
    </recommendedName>
</protein>
<feature type="region of interest" description="Disordered" evidence="1">
    <location>
        <begin position="159"/>
        <end position="196"/>
    </location>
</feature>
<evidence type="ECO:0000313" key="3">
    <source>
        <dbReference type="EMBL" id="MXR42248.1"/>
    </source>
</evidence>
<reference evidence="3 4" key="1">
    <citation type="submission" date="2019-12" db="EMBL/GenBank/DDBJ databases">
        <title>Isolation and characterization of three novel carbon monoxide-oxidizing members of Halobacteria from salione crusts and soils.</title>
        <authorList>
            <person name="Myers M.R."/>
            <person name="King G.M."/>
        </authorList>
    </citation>
    <scope>NUCLEOTIDE SEQUENCE [LARGE SCALE GENOMIC DNA]</scope>
    <source>
        <strain evidence="3 4">WSA2</strain>
    </source>
</reference>
<keyword evidence="4" id="KW-1185">Reference proteome</keyword>
<name>A0A6B0STG9_9EURY</name>
<sequence length="196" mass="22174">MAGFPSPFGDADDGDLFDEYDEFVPGHVPTPGPFLDGHRVLTDEEHVHFHEVTRDLFEERTVYDMTFDYNLARLNLDSRHKTAGYRYAEEADDPAVLRAEFTPTTKFCPQTNTLTVGSFRAWNGLSERHEYDLVRVRAAPMHQNSESINERLAELEEEYRSTGEIGHVDDEEMRSPGMGRTAGADRTSSDGPNAPF</sequence>
<proteinExistence type="predicted"/>
<dbReference type="InterPro" id="IPR058311">
    <property type="entry name" value="DUF7998"/>
</dbReference>
<dbReference type="Pfam" id="PF25979">
    <property type="entry name" value="DUF7998"/>
    <property type="match status" value="1"/>
</dbReference>